<dbReference type="PANTHER" id="PTHR47926">
    <property type="entry name" value="PENTATRICOPEPTIDE REPEAT-CONTAINING PROTEIN"/>
    <property type="match status" value="1"/>
</dbReference>
<dbReference type="Pfam" id="PF01535">
    <property type="entry name" value="PPR"/>
    <property type="match status" value="2"/>
</dbReference>
<dbReference type="InterPro" id="IPR046848">
    <property type="entry name" value="E_motif"/>
</dbReference>
<keyword evidence="4" id="KW-1185">Reference proteome</keyword>
<dbReference type="InterPro" id="IPR046960">
    <property type="entry name" value="PPR_At4g14850-like_plant"/>
</dbReference>
<dbReference type="AlphaFoldDB" id="A0A835HR72"/>
<dbReference type="Pfam" id="PF20431">
    <property type="entry name" value="E_motif"/>
    <property type="match status" value="1"/>
</dbReference>
<reference evidence="3 4" key="1">
    <citation type="submission" date="2020-10" db="EMBL/GenBank/DDBJ databases">
        <title>The Coptis chinensis genome and diversification of protoberbering-type alkaloids.</title>
        <authorList>
            <person name="Wang B."/>
            <person name="Shu S."/>
            <person name="Song C."/>
            <person name="Liu Y."/>
        </authorList>
    </citation>
    <scope>NUCLEOTIDE SEQUENCE [LARGE SCALE GENOMIC DNA]</scope>
    <source>
        <strain evidence="3">HL-2020</strain>
        <tissue evidence="3">Leaf</tissue>
    </source>
</reference>
<comment type="caution">
    <text evidence="3">The sequence shown here is derived from an EMBL/GenBank/DDBJ whole genome shotgun (WGS) entry which is preliminary data.</text>
</comment>
<dbReference type="PROSITE" id="PS51375">
    <property type="entry name" value="PPR"/>
    <property type="match status" value="2"/>
</dbReference>
<protein>
    <recommendedName>
        <fullName evidence="5">Pentatricopeptide repeat-containing protein</fullName>
    </recommendedName>
</protein>
<proteinExistence type="predicted"/>
<evidence type="ECO:0000256" key="1">
    <source>
        <dbReference type="ARBA" id="ARBA00022737"/>
    </source>
</evidence>
<gene>
    <name evidence="3" type="ORF">IFM89_033819</name>
</gene>
<organism evidence="3 4">
    <name type="scientific">Coptis chinensis</name>
    <dbReference type="NCBI Taxonomy" id="261450"/>
    <lineage>
        <taxon>Eukaryota</taxon>
        <taxon>Viridiplantae</taxon>
        <taxon>Streptophyta</taxon>
        <taxon>Embryophyta</taxon>
        <taxon>Tracheophyta</taxon>
        <taxon>Spermatophyta</taxon>
        <taxon>Magnoliopsida</taxon>
        <taxon>Ranunculales</taxon>
        <taxon>Ranunculaceae</taxon>
        <taxon>Coptidoideae</taxon>
        <taxon>Coptis</taxon>
    </lineage>
</organism>
<dbReference type="EMBL" id="JADFTS010000006">
    <property type="protein sequence ID" value="KAF9603094.1"/>
    <property type="molecule type" value="Genomic_DNA"/>
</dbReference>
<evidence type="ECO:0000313" key="4">
    <source>
        <dbReference type="Proteomes" id="UP000631114"/>
    </source>
</evidence>
<dbReference type="InterPro" id="IPR011990">
    <property type="entry name" value="TPR-like_helical_dom_sf"/>
</dbReference>
<dbReference type="NCBIfam" id="TIGR00756">
    <property type="entry name" value="PPR"/>
    <property type="match status" value="3"/>
</dbReference>
<sequence>MITGYAQNGRPNEALMLFRRMEEVGVKPDAVTMTSVISASAQLGGAELAHWIGSYVDREGIERNEKVLTALLNMHAKCGNVEEACCLFEEIPNPDVFSYSALIIGLASHGHGIKALNVFHRMKEQGIDPDYITFVGVLTACTHTGLIEDGLRFWENMVKEYGIIPGADHYGCIVDMLGRAGKLDEALKMIKNMPMGPNPGALGALLAACRTYGNLEIAESVCEQLVKLEPENTGNYILLSNIYASREHWDEAAKVRVAMRDNSVTKLPGCSWI</sequence>
<feature type="repeat" description="PPR" evidence="2">
    <location>
        <begin position="1"/>
        <end position="28"/>
    </location>
</feature>
<dbReference type="PANTHER" id="PTHR47926:SF509">
    <property type="entry name" value="(WILD MALAYSIAN BANANA) HYPOTHETICAL PROTEIN"/>
    <property type="match status" value="1"/>
</dbReference>
<evidence type="ECO:0008006" key="5">
    <source>
        <dbReference type="Google" id="ProtNLM"/>
    </source>
</evidence>
<dbReference type="GO" id="GO:0003723">
    <property type="term" value="F:RNA binding"/>
    <property type="evidence" value="ECO:0007669"/>
    <property type="project" value="InterPro"/>
</dbReference>
<dbReference type="Gene3D" id="1.25.40.10">
    <property type="entry name" value="Tetratricopeptide repeat domain"/>
    <property type="match status" value="2"/>
</dbReference>
<dbReference type="GO" id="GO:0009451">
    <property type="term" value="P:RNA modification"/>
    <property type="evidence" value="ECO:0007669"/>
    <property type="project" value="InterPro"/>
</dbReference>
<evidence type="ECO:0000313" key="3">
    <source>
        <dbReference type="EMBL" id="KAF9603094.1"/>
    </source>
</evidence>
<dbReference type="OrthoDB" id="185373at2759"/>
<dbReference type="Pfam" id="PF13041">
    <property type="entry name" value="PPR_2"/>
    <property type="match status" value="2"/>
</dbReference>
<evidence type="ECO:0000256" key="2">
    <source>
        <dbReference type="PROSITE-ProRule" id="PRU00708"/>
    </source>
</evidence>
<dbReference type="FunFam" id="1.25.40.10:FF:000184">
    <property type="entry name" value="Pentatricopeptide repeat-containing protein, chloroplastic"/>
    <property type="match status" value="1"/>
</dbReference>
<keyword evidence="1" id="KW-0677">Repeat</keyword>
<dbReference type="SUPFAM" id="SSF48452">
    <property type="entry name" value="TPR-like"/>
    <property type="match status" value="1"/>
</dbReference>
<accession>A0A835HR72</accession>
<dbReference type="Proteomes" id="UP000631114">
    <property type="component" value="Unassembled WGS sequence"/>
</dbReference>
<dbReference type="InterPro" id="IPR002885">
    <property type="entry name" value="PPR_rpt"/>
</dbReference>
<feature type="repeat" description="PPR" evidence="2">
    <location>
        <begin position="95"/>
        <end position="129"/>
    </location>
</feature>
<name>A0A835HR72_9MAGN</name>